<feature type="chain" id="PRO_5038643945" description="LysM domain-containing protein" evidence="2">
    <location>
        <begin position="26"/>
        <end position="168"/>
    </location>
</feature>
<protein>
    <recommendedName>
        <fullName evidence="5">LysM domain-containing protein</fullName>
    </recommendedName>
</protein>
<name>A0A3S4BGF5_9MICO</name>
<sequence length="168" mass="17139">MRIARPAIFALAALLLAGCSGTAVGAQGSDGVGGLSPTPSVTPKAAADRCSPSDEPIPMMDPIDGGRLSADAFAHMRDLGPHEFATGDVTINEEGQPATYTVAPGDVASVVAGRFCISEMELNLLNAVRLCGHGIHPEDVYNLDPYTVSSAGGRATGACDNAITFTLP</sequence>
<accession>A0A3S4BGF5</accession>
<evidence type="ECO:0000313" key="4">
    <source>
        <dbReference type="Proteomes" id="UP000288547"/>
    </source>
</evidence>
<feature type="region of interest" description="Disordered" evidence="1">
    <location>
        <begin position="30"/>
        <end position="57"/>
    </location>
</feature>
<evidence type="ECO:0000313" key="3">
    <source>
        <dbReference type="EMBL" id="RWZ49532.1"/>
    </source>
</evidence>
<evidence type="ECO:0000256" key="2">
    <source>
        <dbReference type="SAM" id="SignalP"/>
    </source>
</evidence>
<reference evidence="3 4" key="1">
    <citation type="submission" date="2018-12" db="EMBL/GenBank/DDBJ databases">
        <authorList>
            <person name="Li F."/>
        </authorList>
    </citation>
    <scope>NUCLEOTIDE SEQUENCE [LARGE SCALE GENOMIC DNA]</scope>
    <source>
        <strain evidence="3 4">11W25H-1</strain>
    </source>
</reference>
<dbReference type="RefSeq" id="WP_128495579.1">
    <property type="nucleotide sequence ID" value="NZ_RZNB01000005.1"/>
</dbReference>
<dbReference type="AlphaFoldDB" id="A0A3S4BGF5"/>
<evidence type="ECO:0000256" key="1">
    <source>
        <dbReference type="SAM" id="MobiDB-lite"/>
    </source>
</evidence>
<proteinExistence type="predicted"/>
<comment type="caution">
    <text evidence="3">The sequence shown here is derived from an EMBL/GenBank/DDBJ whole genome shotgun (WGS) entry which is preliminary data.</text>
</comment>
<dbReference type="PROSITE" id="PS51257">
    <property type="entry name" value="PROKAR_LIPOPROTEIN"/>
    <property type="match status" value="1"/>
</dbReference>
<evidence type="ECO:0008006" key="5">
    <source>
        <dbReference type="Google" id="ProtNLM"/>
    </source>
</evidence>
<keyword evidence="2" id="KW-0732">Signal</keyword>
<dbReference type="EMBL" id="RZNB01000005">
    <property type="protein sequence ID" value="RWZ49532.1"/>
    <property type="molecule type" value="Genomic_DNA"/>
</dbReference>
<organism evidence="3 4">
    <name type="scientific">Labedella phragmitis</name>
    <dbReference type="NCBI Taxonomy" id="2498849"/>
    <lineage>
        <taxon>Bacteria</taxon>
        <taxon>Bacillati</taxon>
        <taxon>Actinomycetota</taxon>
        <taxon>Actinomycetes</taxon>
        <taxon>Micrococcales</taxon>
        <taxon>Microbacteriaceae</taxon>
        <taxon>Labedella</taxon>
    </lineage>
</organism>
<feature type="signal peptide" evidence="2">
    <location>
        <begin position="1"/>
        <end position="25"/>
    </location>
</feature>
<dbReference type="Proteomes" id="UP000288547">
    <property type="component" value="Unassembled WGS sequence"/>
</dbReference>
<keyword evidence="4" id="KW-1185">Reference proteome</keyword>
<dbReference type="OrthoDB" id="5079710at2"/>
<gene>
    <name evidence="3" type="ORF">ELQ90_12230</name>
</gene>